<organism evidence="1 2">
    <name type="scientific">Acidovorax cavernicola</name>
    <dbReference type="NCBI Taxonomy" id="1675792"/>
    <lineage>
        <taxon>Bacteria</taxon>
        <taxon>Pseudomonadati</taxon>
        <taxon>Pseudomonadota</taxon>
        <taxon>Betaproteobacteria</taxon>
        <taxon>Burkholderiales</taxon>
        <taxon>Comamonadaceae</taxon>
        <taxon>Acidovorax</taxon>
    </lineage>
</organism>
<dbReference type="Proteomes" id="UP000265619">
    <property type="component" value="Unassembled WGS sequence"/>
</dbReference>
<dbReference type="AlphaFoldDB" id="A0A9X8D5E9"/>
<evidence type="ECO:0000313" key="1">
    <source>
        <dbReference type="EMBL" id="RIX79612.1"/>
    </source>
</evidence>
<accession>A0A9X8D5E9</accession>
<sequence length="78" mass="8454">MGFEFDELAFMGTGGHAVEMRNPVDFQNTGLKPVPVSAREAELARFEEVLFGYQVGAYTSLEVLAVAGRTIDAIALCK</sequence>
<proteinExistence type="predicted"/>
<evidence type="ECO:0000313" key="2">
    <source>
        <dbReference type="Proteomes" id="UP000265619"/>
    </source>
</evidence>
<keyword evidence="2" id="KW-1185">Reference proteome</keyword>
<comment type="caution">
    <text evidence="1">The sequence shown here is derived from an EMBL/GenBank/DDBJ whole genome shotgun (WGS) entry which is preliminary data.</text>
</comment>
<name>A0A9X8D5E9_9BURK</name>
<reference evidence="1 2" key="1">
    <citation type="submission" date="2018-09" db="EMBL/GenBank/DDBJ databases">
        <title>Acidovorax cavernicola nov. sp. isolated from Gruta de las Maravillas (Aracena, Spain).</title>
        <authorList>
            <person name="Jurado V."/>
            <person name="Gutierrez-Patricio S."/>
            <person name="Gonzalez-Pimentel J.L."/>
            <person name="Miller A.Z."/>
            <person name="Laiz L."/>
            <person name="Saiz-Jimenez C."/>
        </authorList>
    </citation>
    <scope>NUCLEOTIDE SEQUENCE [LARGE SCALE GENOMIC DNA]</scope>
    <source>
        <strain evidence="1 2">1011MAR4D40.2</strain>
    </source>
</reference>
<gene>
    <name evidence="1" type="ORF">D3H34_14155</name>
</gene>
<dbReference type="EMBL" id="QXMN01000015">
    <property type="protein sequence ID" value="RIX79612.1"/>
    <property type="molecule type" value="Genomic_DNA"/>
</dbReference>
<dbReference type="RefSeq" id="WP_119554148.1">
    <property type="nucleotide sequence ID" value="NZ_QXMN01000015.1"/>
</dbReference>
<protein>
    <submittedName>
        <fullName evidence="1">Uncharacterized protein</fullName>
    </submittedName>
</protein>